<dbReference type="InterPro" id="IPR020568">
    <property type="entry name" value="Ribosomal_Su5_D2-typ_SF"/>
</dbReference>
<dbReference type="NCBIfam" id="TIGR00188">
    <property type="entry name" value="rnpA"/>
    <property type="match status" value="1"/>
</dbReference>
<sequence length="109" mass="12127">MALPAKNRIKKEKVFKRVLKTGRVFRGRLVFLKTVPNQDVPRFGISVSAKVSPKAAVRNRIRRLVSETVRLRALPKGAGYDTVVVVMKNDGPAAIRTDLIKLLDQAGFT</sequence>
<comment type="similarity">
    <text evidence="6">Belongs to the RnpA family.</text>
</comment>
<dbReference type="Gene3D" id="3.30.230.10">
    <property type="match status" value="1"/>
</dbReference>
<evidence type="ECO:0000256" key="7">
    <source>
        <dbReference type="NCBIfam" id="TIGR00188"/>
    </source>
</evidence>
<dbReference type="Pfam" id="PF00825">
    <property type="entry name" value="Ribonuclease_P"/>
    <property type="match status" value="1"/>
</dbReference>
<organism evidence="8 9">
    <name type="scientific">Candidatus Yanofskybacteria bacterium RIFCSPLOWO2_01_FULL_49_17</name>
    <dbReference type="NCBI Taxonomy" id="1802700"/>
    <lineage>
        <taxon>Bacteria</taxon>
        <taxon>Candidatus Yanofskyibacteriota</taxon>
    </lineage>
</organism>
<dbReference type="GO" id="GO:0004526">
    <property type="term" value="F:ribonuclease P activity"/>
    <property type="evidence" value="ECO:0007669"/>
    <property type="project" value="UniProtKB-UniRule"/>
</dbReference>
<dbReference type="GO" id="GO:0001682">
    <property type="term" value="P:tRNA 5'-leader removal"/>
    <property type="evidence" value="ECO:0007669"/>
    <property type="project" value="UniProtKB-UniRule"/>
</dbReference>
<comment type="subunit">
    <text evidence="6">Consists of a catalytic RNA component (M1 or rnpB) and a protein subunit.</text>
</comment>
<dbReference type="Proteomes" id="UP000178444">
    <property type="component" value="Unassembled WGS sequence"/>
</dbReference>
<keyword evidence="1 6" id="KW-0819">tRNA processing</keyword>
<dbReference type="PANTHER" id="PTHR33992:SF1">
    <property type="entry name" value="RIBONUCLEASE P PROTEIN COMPONENT"/>
    <property type="match status" value="1"/>
</dbReference>
<proteinExistence type="inferred from homology"/>
<dbReference type="InterPro" id="IPR014721">
    <property type="entry name" value="Ribsml_uS5_D2-typ_fold_subgr"/>
</dbReference>
<evidence type="ECO:0000256" key="1">
    <source>
        <dbReference type="ARBA" id="ARBA00022694"/>
    </source>
</evidence>
<keyword evidence="2 6" id="KW-0540">Nuclease</keyword>
<name>A0A1F8GTK3_9BACT</name>
<gene>
    <name evidence="6" type="primary">rnpA</name>
    <name evidence="8" type="ORF">A2941_02125</name>
</gene>
<dbReference type="GO" id="GO:0030677">
    <property type="term" value="C:ribonuclease P complex"/>
    <property type="evidence" value="ECO:0007669"/>
    <property type="project" value="TreeGrafter"/>
</dbReference>
<dbReference type="InterPro" id="IPR000100">
    <property type="entry name" value="RNase_P"/>
</dbReference>
<dbReference type="SUPFAM" id="SSF54211">
    <property type="entry name" value="Ribosomal protein S5 domain 2-like"/>
    <property type="match status" value="1"/>
</dbReference>
<keyword evidence="3 6" id="KW-0255">Endonuclease</keyword>
<comment type="catalytic activity">
    <reaction evidence="6">
        <text>Endonucleolytic cleavage of RNA, removing 5'-extranucleotides from tRNA precursor.</text>
        <dbReference type="EC" id="3.1.26.5"/>
    </reaction>
</comment>
<keyword evidence="4 6" id="KW-0378">Hydrolase</keyword>
<evidence type="ECO:0000313" key="9">
    <source>
        <dbReference type="Proteomes" id="UP000178444"/>
    </source>
</evidence>
<reference evidence="8 9" key="1">
    <citation type="journal article" date="2016" name="Nat. Commun.">
        <title>Thousands of microbial genomes shed light on interconnected biogeochemical processes in an aquifer system.</title>
        <authorList>
            <person name="Anantharaman K."/>
            <person name="Brown C.T."/>
            <person name="Hug L.A."/>
            <person name="Sharon I."/>
            <person name="Castelle C.J."/>
            <person name="Probst A.J."/>
            <person name="Thomas B.C."/>
            <person name="Singh A."/>
            <person name="Wilkins M.J."/>
            <person name="Karaoz U."/>
            <person name="Brodie E.L."/>
            <person name="Williams K.H."/>
            <person name="Hubbard S.S."/>
            <person name="Banfield J.F."/>
        </authorList>
    </citation>
    <scope>NUCLEOTIDE SEQUENCE [LARGE SCALE GENOMIC DNA]</scope>
</reference>
<comment type="function">
    <text evidence="6">RNaseP catalyzes the removal of the 5'-leader sequence from pre-tRNA to produce the mature 5'-terminus. It can also cleave other RNA substrates such as 4.5S RNA. The protein component plays an auxiliary but essential role in vivo by binding to the 5'-leader sequence and broadening the substrate specificity of the ribozyme.</text>
</comment>
<dbReference type="AlphaFoldDB" id="A0A1F8GTK3"/>
<evidence type="ECO:0000313" key="8">
    <source>
        <dbReference type="EMBL" id="OGN28310.1"/>
    </source>
</evidence>
<dbReference type="HAMAP" id="MF_00227">
    <property type="entry name" value="RNase_P"/>
    <property type="match status" value="1"/>
</dbReference>
<protein>
    <recommendedName>
        <fullName evidence="6 7">Ribonuclease P protein component</fullName>
        <shortName evidence="6">RNase P protein</shortName>
        <shortName evidence="6">RNaseP protein</shortName>
        <ecNumber evidence="6 7">3.1.26.5</ecNumber>
    </recommendedName>
    <alternativeName>
        <fullName evidence="6">Protein C5</fullName>
    </alternativeName>
</protein>
<dbReference type="GO" id="GO:0042781">
    <property type="term" value="F:3'-tRNA processing endoribonuclease activity"/>
    <property type="evidence" value="ECO:0007669"/>
    <property type="project" value="TreeGrafter"/>
</dbReference>
<comment type="caution">
    <text evidence="8">The sequence shown here is derived from an EMBL/GenBank/DDBJ whole genome shotgun (WGS) entry which is preliminary data.</text>
</comment>
<dbReference type="GO" id="GO:0000049">
    <property type="term" value="F:tRNA binding"/>
    <property type="evidence" value="ECO:0007669"/>
    <property type="project" value="UniProtKB-UniRule"/>
</dbReference>
<keyword evidence="5 6" id="KW-0694">RNA-binding</keyword>
<dbReference type="PANTHER" id="PTHR33992">
    <property type="entry name" value="RIBONUCLEASE P PROTEIN COMPONENT"/>
    <property type="match status" value="1"/>
</dbReference>
<evidence type="ECO:0000256" key="6">
    <source>
        <dbReference type="HAMAP-Rule" id="MF_00227"/>
    </source>
</evidence>
<accession>A0A1F8GTK3</accession>
<evidence type="ECO:0000256" key="3">
    <source>
        <dbReference type="ARBA" id="ARBA00022759"/>
    </source>
</evidence>
<dbReference type="EMBL" id="MGKO01000001">
    <property type="protein sequence ID" value="OGN28310.1"/>
    <property type="molecule type" value="Genomic_DNA"/>
</dbReference>
<evidence type="ECO:0000256" key="4">
    <source>
        <dbReference type="ARBA" id="ARBA00022801"/>
    </source>
</evidence>
<dbReference type="EC" id="3.1.26.5" evidence="6 7"/>
<evidence type="ECO:0000256" key="2">
    <source>
        <dbReference type="ARBA" id="ARBA00022722"/>
    </source>
</evidence>
<evidence type="ECO:0000256" key="5">
    <source>
        <dbReference type="ARBA" id="ARBA00022884"/>
    </source>
</evidence>